<accession>A0AB39BGF8</accession>
<keyword evidence="6 10" id="KW-0407">Ion channel</keyword>
<keyword evidence="2 10" id="KW-1003">Cell membrane</keyword>
<organism evidence="12">
    <name type="scientific">Herbiconiux sp. A18JL235</name>
    <dbReference type="NCBI Taxonomy" id="3152363"/>
    <lineage>
        <taxon>Bacteria</taxon>
        <taxon>Bacillati</taxon>
        <taxon>Actinomycetota</taxon>
        <taxon>Actinomycetes</taxon>
        <taxon>Micrococcales</taxon>
        <taxon>Microbacteriaceae</taxon>
        <taxon>Herbiconiux</taxon>
    </lineage>
</organism>
<keyword evidence="10" id="KW-0479">Metal-binding</keyword>
<evidence type="ECO:0000256" key="7">
    <source>
        <dbReference type="ARBA" id="ARBA00035120"/>
    </source>
</evidence>
<evidence type="ECO:0000256" key="6">
    <source>
        <dbReference type="ARBA" id="ARBA00023303"/>
    </source>
</evidence>
<dbReference type="AlphaFoldDB" id="A0AB39BGF8"/>
<comment type="function">
    <text evidence="9 10">Fluoride-specific ion channel. Important for reducing fluoride concentration in the cell, thus reducing its toxicity.</text>
</comment>
<dbReference type="EMBL" id="CP162511">
    <property type="protein sequence ID" value="XDI05590.1"/>
    <property type="molecule type" value="Genomic_DNA"/>
</dbReference>
<sequence length="175" mass="17719">MDDRVDDPRASLPIDSDADDATPGLPATPVVRASRPAYLHPGHLALVLVGGALGTALREAVTLVVQPIGSFPVAIFGINIVGAFVLAALALRGPDEGIRRHLRLFVGTGVLGGFTTYSALSADSASMLSQGGFAIALVYGLATVIVGGLASGGGILLGSVLGRRRAPGDRAGRSR</sequence>
<dbReference type="PANTHER" id="PTHR28259">
    <property type="entry name" value="FLUORIDE EXPORT PROTEIN 1-RELATED"/>
    <property type="match status" value="1"/>
</dbReference>
<comment type="subcellular location">
    <subcellularLocation>
        <location evidence="1 10">Cell membrane</location>
        <topology evidence="1 10">Multi-pass membrane protein</topology>
    </subcellularLocation>
</comment>
<feature type="transmembrane region" description="Helical" evidence="10">
    <location>
        <begin position="44"/>
        <end position="65"/>
    </location>
</feature>
<dbReference type="PANTHER" id="PTHR28259:SF1">
    <property type="entry name" value="FLUORIDE EXPORT PROTEIN 1-RELATED"/>
    <property type="match status" value="1"/>
</dbReference>
<name>A0AB39BGF8_9MICO</name>
<gene>
    <name evidence="10" type="primary">fluC</name>
    <name evidence="10" type="synonym">crcB</name>
    <name evidence="12" type="ORF">ABFY20_00440</name>
</gene>
<dbReference type="HAMAP" id="MF_00454">
    <property type="entry name" value="FluC"/>
    <property type="match status" value="1"/>
</dbReference>
<evidence type="ECO:0000256" key="4">
    <source>
        <dbReference type="ARBA" id="ARBA00022989"/>
    </source>
</evidence>
<feature type="binding site" evidence="10">
    <location>
        <position position="115"/>
    </location>
    <ligand>
        <name>Na(+)</name>
        <dbReference type="ChEBI" id="CHEBI:29101"/>
        <note>structural</note>
    </ligand>
</feature>
<keyword evidence="10" id="KW-0406">Ion transport</keyword>
<keyword evidence="5 10" id="KW-0472">Membrane</keyword>
<feature type="transmembrane region" description="Helical" evidence="10">
    <location>
        <begin position="132"/>
        <end position="157"/>
    </location>
</feature>
<reference evidence="12" key="1">
    <citation type="submission" date="2024-05" db="EMBL/GenBank/DDBJ databases">
        <title>Herbiconiux sp. A18JL235.</title>
        <authorList>
            <person name="Zhang G."/>
        </authorList>
    </citation>
    <scope>NUCLEOTIDE SEQUENCE</scope>
    <source>
        <strain evidence="12">A18JL235</strain>
    </source>
</reference>
<dbReference type="InterPro" id="IPR003691">
    <property type="entry name" value="FluC"/>
</dbReference>
<dbReference type="GO" id="GO:0062054">
    <property type="term" value="F:fluoride channel activity"/>
    <property type="evidence" value="ECO:0007669"/>
    <property type="project" value="UniProtKB-UniRule"/>
</dbReference>
<evidence type="ECO:0000313" key="12">
    <source>
        <dbReference type="EMBL" id="XDI05590.1"/>
    </source>
</evidence>
<evidence type="ECO:0000256" key="8">
    <source>
        <dbReference type="ARBA" id="ARBA00035585"/>
    </source>
</evidence>
<feature type="region of interest" description="Disordered" evidence="11">
    <location>
        <begin position="1"/>
        <end position="26"/>
    </location>
</feature>
<dbReference type="GO" id="GO:0140114">
    <property type="term" value="P:cellular detoxification of fluoride"/>
    <property type="evidence" value="ECO:0007669"/>
    <property type="project" value="UniProtKB-UniRule"/>
</dbReference>
<feature type="transmembrane region" description="Helical" evidence="10">
    <location>
        <begin position="102"/>
        <end position="120"/>
    </location>
</feature>
<evidence type="ECO:0000256" key="3">
    <source>
        <dbReference type="ARBA" id="ARBA00022692"/>
    </source>
</evidence>
<evidence type="ECO:0000256" key="11">
    <source>
        <dbReference type="SAM" id="MobiDB-lite"/>
    </source>
</evidence>
<keyword evidence="4 10" id="KW-1133">Transmembrane helix</keyword>
<feature type="transmembrane region" description="Helical" evidence="10">
    <location>
        <begin position="71"/>
        <end position="90"/>
    </location>
</feature>
<evidence type="ECO:0000256" key="5">
    <source>
        <dbReference type="ARBA" id="ARBA00023136"/>
    </source>
</evidence>
<dbReference type="Pfam" id="PF02537">
    <property type="entry name" value="CRCB"/>
    <property type="match status" value="1"/>
</dbReference>
<proteinExistence type="inferred from homology"/>
<evidence type="ECO:0000256" key="2">
    <source>
        <dbReference type="ARBA" id="ARBA00022475"/>
    </source>
</evidence>
<evidence type="ECO:0000256" key="10">
    <source>
        <dbReference type="HAMAP-Rule" id="MF_00454"/>
    </source>
</evidence>
<evidence type="ECO:0000256" key="9">
    <source>
        <dbReference type="ARBA" id="ARBA00049940"/>
    </source>
</evidence>
<dbReference type="GO" id="GO:0046872">
    <property type="term" value="F:metal ion binding"/>
    <property type="evidence" value="ECO:0007669"/>
    <property type="project" value="UniProtKB-KW"/>
</dbReference>
<comment type="similarity">
    <text evidence="7 10">Belongs to the fluoride channel Fluc/FEX (TC 1.A.43) family.</text>
</comment>
<feature type="binding site" evidence="10">
    <location>
        <position position="112"/>
    </location>
    <ligand>
        <name>Na(+)</name>
        <dbReference type="ChEBI" id="CHEBI:29101"/>
        <note>structural</note>
    </ligand>
</feature>
<protein>
    <recommendedName>
        <fullName evidence="10">Fluoride-specific ion channel FluC</fullName>
    </recommendedName>
</protein>
<keyword evidence="10" id="KW-0915">Sodium</keyword>
<dbReference type="RefSeq" id="WP_368497972.1">
    <property type="nucleotide sequence ID" value="NZ_CP162511.1"/>
</dbReference>
<keyword evidence="3 10" id="KW-0812">Transmembrane</keyword>
<comment type="catalytic activity">
    <reaction evidence="8">
        <text>fluoride(in) = fluoride(out)</text>
        <dbReference type="Rhea" id="RHEA:76159"/>
        <dbReference type="ChEBI" id="CHEBI:17051"/>
    </reaction>
    <physiologicalReaction direction="left-to-right" evidence="8">
        <dbReference type="Rhea" id="RHEA:76160"/>
    </physiologicalReaction>
</comment>
<comment type="activity regulation">
    <text evidence="10">Na(+) is not transported, but it plays an essential structural role and its presence is essential for fluoride channel function.</text>
</comment>
<dbReference type="GO" id="GO:0005886">
    <property type="term" value="C:plasma membrane"/>
    <property type="evidence" value="ECO:0007669"/>
    <property type="project" value="UniProtKB-SubCell"/>
</dbReference>
<keyword evidence="10" id="KW-0813">Transport</keyword>
<evidence type="ECO:0000256" key="1">
    <source>
        <dbReference type="ARBA" id="ARBA00004651"/>
    </source>
</evidence>